<comment type="caution">
    <text evidence="1">The sequence shown here is derived from an EMBL/GenBank/DDBJ whole genome shotgun (WGS) entry which is preliminary data.</text>
</comment>
<dbReference type="EMBL" id="BARW01025275">
    <property type="protein sequence ID" value="GAJ06820.1"/>
    <property type="molecule type" value="Genomic_DNA"/>
</dbReference>
<gene>
    <name evidence="1" type="ORF">S12H4_41470</name>
</gene>
<dbReference type="AlphaFoldDB" id="X1VHI1"/>
<name>X1VHI1_9ZZZZ</name>
<reference evidence="1" key="1">
    <citation type="journal article" date="2014" name="Front. Microbiol.">
        <title>High frequency of phylogenetically diverse reductive dehalogenase-homologous genes in deep subseafloor sedimentary metagenomes.</title>
        <authorList>
            <person name="Kawai M."/>
            <person name="Futagami T."/>
            <person name="Toyoda A."/>
            <person name="Takaki Y."/>
            <person name="Nishi S."/>
            <person name="Hori S."/>
            <person name="Arai W."/>
            <person name="Tsubouchi T."/>
            <person name="Morono Y."/>
            <person name="Uchiyama I."/>
            <person name="Ito T."/>
            <person name="Fujiyama A."/>
            <person name="Inagaki F."/>
            <person name="Takami H."/>
        </authorList>
    </citation>
    <scope>NUCLEOTIDE SEQUENCE</scope>
    <source>
        <strain evidence="1">Expedition CK06-06</strain>
    </source>
</reference>
<accession>X1VHI1</accession>
<evidence type="ECO:0000313" key="1">
    <source>
        <dbReference type="EMBL" id="GAJ06820.1"/>
    </source>
</evidence>
<proteinExistence type="predicted"/>
<organism evidence="1">
    <name type="scientific">marine sediment metagenome</name>
    <dbReference type="NCBI Taxonomy" id="412755"/>
    <lineage>
        <taxon>unclassified sequences</taxon>
        <taxon>metagenomes</taxon>
        <taxon>ecological metagenomes</taxon>
    </lineage>
</organism>
<protein>
    <submittedName>
        <fullName evidence="1">Uncharacterized protein</fullName>
    </submittedName>
</protein>
<sequence>MHKTIINEISKLENLVNNKTLEIDEQGLQDRLAKTMTGFMSRQLRQDNDEMADLMDEIEDTDDYAQYYAQLAQILIDEGVPPGLVDPIVSKGPRAVKAGLSHFGRLQRVIDTYEELK</sequence>